<dbReference type="Gene3D" id="3.20.20.140">
    <property type="entry name" value="Metal-dependent hydrolases"/>
    <property type="match status" value="1"/>
</dbReference>
<evidence type="ECO:0000256" key="8">
    <source>
        <dbReference type="SAM" id="Coils"/>
    </source>
</evidence>
<evidence type="ECO:0000256" key="7">
    <source>
        <dbReference type="ARBA" id="ARBA00049244"/>
    </source>
</evidence>
<sequence>MNKFVHLHVHSHYSILDGMSKVNDLIDKAVATGMNALALTDHGSMFGIKELCDYANKKNGKVKDEIKQLKAQIGELKAGGGSESEIAGLQTKLKEAESHLFKPILGCETYVARRTRFDKSIKEDGSGHHLILLAKNKKGYQNLCKLISAAWIDGYYYRPRIDKDILDKYKEGLIVTTACLGGEIPSKILSGDIEGAEQAIMWFKERFGEDFYLELQRHKAEVPQADFNVYEKQQIVNAKLLELAEKTNTKVIAANDVHFVNQEHAEGHDRLICLSTGKDFSDPNRMRYTKQEWLKTPEEMAALFADVPQALANTLEIADKVERYSIDSDALMPMFPIPESFGSDQTYRERFSEEDLRTEFGDRFDKLGGYDKVVRIKFESDYLRELTFIGAKERYGDPLPAEALERIEFELDVMKTMGFPGYFLIVQDFIQAARNMGVSVGPGRGSAAGSAVAYCLKITDIDPIKYDLLFERFLNPDRISMPDIDIDFDDDGRGEVLRWVTEKYGKEKVAHIITYGTMATKSSIKDVARVQNLPLQEAIQLTKLIPDRLPDVDDKPVKVNMKTCLKYVPELKAALNSNDRTLSDTLKYAEMLEGTIRQTGVHACGVIIGSDDLTKFVPLSTAKEKGSDEDVLVTQYEGSVIENVGLIKMDFLGLKTLSIIKEALKNIKQSRGIDLDIDKIPIDDKKTYELYSIGRTTGTFQFESAGMQKYLRELRPTQFEDLIAMNALYRPGPMEYIPDFIDRKHGRKPIVYDIPIMERYLKDTYGITVYQEQVMLLSRLLADFTRGESDTLRKAMGKKLKDKMAHLKVKFVEGCKKNGYAEEVVLKIWGDWEKFASYAFNKSHATCYSWIAYQTAYLKANYPAEFMAANLTRNKDDITEISKFMDECKAMGIPVLGPDVNESRLTFVSNSKGEIRFGLGGIKGVGEGAVEAIVSEREKNGPYQSVFDFMERVNLNACNRKTVESLILAGAFDTFSDVKREQYFASNGKDEPALDSLMRYGNKVQNDKATITNSLFGGFEEVEIAKPVMPPAEEWSTLERLNKERDYVGIYLSAHPLDEFELELKYGCNTHMIDFKDIEELKGREVVAGGIVTGFRQGTTKTGRPFGSLMIEDYSGSYEFMLFGNDYIEYNKYMIKDLFVCLRGNVKERGSDWKFKKERSPDEPIVWEFKISKIEELHNVKGTLIKSLNIGIDLNQLTDELISDLKALAFEQSVTGRTSLFFNVKDEVNNVNIKMFARSKSINVSRPLIHYLEEQKLGEILEFEVNK</sequence>
<keyword evidence="6" id="KW-0239">DNA-directed DNA polymerase</keyword>
<dbReference type="CDD" id="cd04485">
    <property type="entry name" value="DnaE_OBF"/>
    <property type="match status" value="1"/>
</dbReference>
<evidence type="ECO:0000313" key="11">
    <source>
        <dbReference type="Proteomes" id="UP000076586"/>
    </source>
</evidence>
<dbReference type="PANTHER" id="PTHR32294:SF0">
    <property type="entry name" value="DNA POLYMERASE III SUBUNIT ALPHA"/>
    <property type="match status" value="1"/>
</dbReference>
<dbReference type="STRING" id="681398.PJIAN_1305"/>
<keyword evidence="5" id="KW-0235">DNA replication</keyword>
<keyword evidence="8" id="KW-0175">Coiled coil</keyword>
<name>A0A170YDM9_9BACT</name>
<dbReference type="Proteomes" id="UP000076586">
    <property type="component" value="Unassembled WGS sequence"/>
</dbReference>
<keyword evidence="3" id="KW-0808">Transferase</keyword>
<dbReference type="SUPFAM" id="SSF89550">
    <property type="entry name" value="PHP domain-like"/>
    <property type="match status" value="1"/>
</dbReference>
<evidence type="ECO:0000256" key="1">
    <source>
        <dbReference type="ARBA" id="ARBA00012417"/>
    </source>
</evidence>
<dbReference type="Pfam" id="PF02811">
    <property type="entry name" value="PHP"/>
    <property type="match status" value="1"/>
</dbReference>
<reference evidence="11" key="2">
    <citation type="journal article" date="2017" name="Genome Announc.">
        <title>Draft genome sequence of Paludibacter jiangxiensis NM7(T), a propionate-producing fermentative bacterium.</title>
        <authorList>
            <person name="Qiu Y.-L."/>
            <person name="Tourlousse D.M."/>
            <person name="Matsuura N."/>
            <person name="Ohashi A."/>
            <person name="Sekiguchi Y."/>
        </authorList>
    </citation>
    <scope>NUCLEOTIDE SEQUENCE [LARGE SCALE GENOMIC DNA]</scope>
    <source>
        <strain evidence="11">NM7</strain>
    </source>
</reference>
<dbReference type="RefSeq" id="WP_068701346.1">
    <property type="nucleotide sequence ID" value="NZ_BDCR01000001.1"/>
</dbReference>
<dbReference type="InterPro" id="IPR041931">
    <property type="entry name" value="DNA_pol3_alpha_thumb_dom"/>
</dbReference>
<dbReference type="AlphaFoldDB" id="A0A170YDM9"/>
<keyword evidence="11" id="KW-1185">Reference proteome</keyword>
<dbReference type="NCBIfam" id="NF004226">
    <property type="entry name" value="PRK05673.1"/>
    <property type="match status" value="1"/>
</dbReference>
<dbReference type="GO" id="GO:0006260">
    <property type="term" value="P:DNA replication"/>
    <property type="evidence" value="ECO:0007669"/>
    <property type="project" value="UniProtKB-KW"/>
</dbReference>
<dbReference type="Gene3D" id="1.10.10.1600">
    <property type="entry name" value="Bacterial DNA polymerase III alpha subunit, thumb domain"/>
    <property type="match status" value="1"/>
</dbReference>
<feature type="domain" description="Polymerase/histidinol phosphatase N-terminal" evidence="9">
    <location>
        <begin position="5"/>
        <end position="113"/>
    </location>
</feature>
<evidence type="ECO:0000259" key="9">
    <source>
        <dbReference type="SMART" id="SM00481"/>
    </source>
</evidence>
<dbReference type="Pfam" id="PF07733">
    <property type="entry name" value="DNA_pol3_alpha"/>
    <property type="match status" value="1"/>
</dbReference>
<dbReference type="SMART" id="SM00481">
    <property type="entry name" value="POLIIIAc"/>
    <property type="match status" value="1"/>
</dbReference>
<organism evidence="10 11">
    <name type="scientific">Paludibacter jiangxiensis</name>
    <dbReference type="NCBI Taxonomy" id="681398"/>
    <lineage>
        <taxon>Bacteria</taxon>
        <taxon>Pseudomonadati</taxon>
        <taxon>Bacteroidota</taxon>
        <taxon>Bacteroidia</taxon>
        <taxon>Bacteroidales</taxon>
        <taxon>Paludibacteraceae</taxon>
        <taxon>Paludibacter</taxon>
    </lineage>
</organism>
<dbReference type="GO" id="GO:0003887">
    <property type="term" value="F:DNA-directed DNA polymerase activity"/>
    <property type="evidence" value="ECO:0007669"/>
    <property type="project" value="UniProtKB-KW"/>
</dbReference>
<dbReference type="InterPro" id="IPR011708">
    <property type="entry name" value="DNA_pol3_alpha_NTPase_dom"/>
</dbReference>
<evidence type="ECO:0000256" key="4">
    <source>
        <dbReference type="ARBA" id="ARBA00022695"/>
    </source>
</evidence>
<dbReference type="Pfam" id="PF14579">
    <property type="entry name" value="HHH_6"/>
    <property type="match status" value="1"/>
</dbReference>
<gene>
    <name evidence="10" type="ORF">PJIAN_1305</name>
</gene>
<evidence type="ECO:0000256" key="5">
    <source>
        <dbReference type="ARBA" id="ARBA00022705"/>
    </source>
</evidence>
<feature type="coiled-coil region" evidence="8">
    <location>
        <begin position="52"/>
        <end position="79"/>
    </location>
</feature>
<dbReference type="Pfam" id="PF17657">
    <property type="entry name" value="DNA_pol3_finger"/>
    <property type="match status" value="1"/>
</dbReference>
<dbReference type="Gene3D" id="1.10.150.870">
    <property type="match status" value="1"/>
</dbReference>
<dbReference type="InterPro" id="IPR029460">
    <property type="entry name" value="DNAPol_HHH"/>
</dbReference>
<dbReference type="InterPro" id="IPR040982">
    <property type="entry name" value="DNA_pol3_finger"/>
</dbReference>
<reference evidence="11" key="1">
    <citation type="submission" date="2016-04" db="EMBL/GenBank/DDBJ databases">
        <title>Draft genome sequence of Paludibacter jiangxiensis strain NM7.</title>
        <authorList>
            <person name="Qiu Y."/>
            <person name="Matsuura N."/>
            <person name="Ohashi A."/>
            <person name="Tourlousse M.D."/>
            <person name="Sekiguchi Y."/>
        </authorList>
    </citation>
    <scope>NUCLEOTIDE SEQUENCE [LARGE SCALE GENOMIC DNA]</scope>
    <source>
        <strain evidence="11">NM7</strain>
    </source>
</reference>
<dbReference type="CDD" id="cd12113">
    <property type="entry name" value="PHP_PolIIIA_DnaE3"/>
    <property type="match status" value="1"/>
</dbReference>
<evidence type="ECO:0000256" key="6">
    <source>
        <dbReference type="ARBA" id="ARBA00022932"/>
    </source>
</evidence>
<dbReference type="NCBIfam" id="TIGR00594">
    <property type="entry name" value="polc"/>
    <property type="match status" value="1"/>
</dbReference>
<comment type="catalytic activity">
    <reaction evidence="7">
        <text>DNA(n) + a 2'-deoxyribonucleoside 5'-triphosphate = DNA(n+1) + diphosphate</text>
        <dbReference type="Rhea" id="RHEA:22508"/>
        <dbReference type="Rhea" id="RHEA-COMP:17339"/>
        <dbReference type="Rhea" id="RHEA-COMP:17340"/>
        <dbReference type="ChEBI" id="CHEBI:33019"/>
        <dbReference type="ChEBI" id="CHEBI:61560"/>
        <dbReference type="ChEBI" id="CHEBI:173112"/>
        <dbReference type="EC" id="2.7.7.7"/>
    </reaction>
</comment>
<comment type="caution">
    <text evidence="10">The sequence shown here is derived from an EMBL/GenBank/DDBJ whole genome shotgun (WGS) entry which is preliminary data.</text>
</comment>
<evidence type="ECO:0000313" key="10">
    <source>
        <dbReference type="EMBL" id="GAT61722.1"/>
    </source>
</evidence>
<keyword evidence="4" id="KW-0548">Nucleotidyltransferase</keyword>
<protein>
    <recommendedName>
        <fullName evidence="2">DNA polymerase III subunit alpha</fullName>
        <ecNumber evidence="1">2.7.7.7</ecNumber>
    </recommendedName>
</protein>
<dbReference type="EC" id="2.7.7.7" evidence="1"/>
<dbReference type="InterPro" id="IPR004805">
    <property type="entry name" value="DnaE2/DnaE/PolC"/>
</dbReference>
<dbReference type="InterPro" id="IPR016195">
    <property type="entry name" value="Pol/histidinol_Pase-like"/>
</dbReference>
<accession>A0A170YDM9</accession>
<evidence type="ECO:0000256" key="2">
    <source>
        <dbReference type="ARBA" id="ARBA00019114"/>
    </source>
</evidence>
<dbReference type="OrthoDB" id="9803237at2"/>
<dbReference type="InterPro" id="IPR003141">
    <property type="entry name" value="Pol/His_phosphatase_N"/>
</dbReference>
<dbReference type="GO" id="GO:0008408">
    <property type="term" value="F:3'-5' exonuclease activity"/>
    <property type="evidence" value="ECO:0007669"/>
    <property type="project" value="InterPro"/>
</dbReference>
<dbReference type="PANTHER" id="PTHR32294">
    <property type="entry name" value="DNA POLYMERASE III SUBUNIT ALPHA"/>
    <property type="match status" value="1"/>
</dbReference>
<dbReference type="EMBL" id="BDCR01000001">
    <property type="protein sequence ID" value="GAT61722.1"/>
    <property type="molecule type" value="Genomic_DNA"/>
</dbReference>
<dbReference type="InterPro" id="IPR004013">
    <property type="entry name" value="PHP_dom"/>
</dbReference>
<evidence type="ECO:0000256" key="3">
    <source>
        <dbReference type="ARBA" id="ARBA00022679"/>
    </source>
</evidence>
<proteinExistence type="predicted"/>